<evidence type="ECO:0000313" key="3">
    <source>
        <dbReference type="EMBL" id="MEN3930191.1"/>
    </source>
</evidence>
<keyword evidence="1" id="KW-1133">Transmembrane helix</keyword>
<keyword evidence="4" id="KW-1185">Reference proteome</keyword>
<feature type="transmembrane region" description="Helical" evidence="1">
    <location>
        <begin position="705"/>
        <end position="725"/>
    </location>
</feature>
<name>A0ABV0BIV8_9HYPH</name>
<evidence type="ECO:0000256" key="2">
    <source>
        <dbReference type="SAM" id="SignalP"/>
    </source>
</evidence>
<organism evidence="3 4">
    <name type="scientific">Hohaiivirga grylli</name>
    <dbReference type="NCBI Taxonomy" id="3133970"/>
    <lineage>
        <taxon>Bacteria</taxon>
        <taxon>Pseudomonadati</taxon>
        <taxon>Pseudomonadota</taxon>
        <taxon>Alphaproteobacteria</taxon>
        <taxon>Hyphomicrobiales</taxon>
        <taxon>Methylobacteriaceae</taxon>
        <taxon>Hohaiivirga</taxon>
    </lineage>
</organism>
<evidence type="ECO:0000256" key="1">
    <source>
        <dbReference type="SAM" id="Phobius"/>
    </source>
</evidence>
<accession>A0ABV0BIV8</accession>
<dbReference type="EMBL" id="JBBYXI010000001">
    <property type="protein sequence ID" value="MEN3930191.1"/>
    <property type="molecule type" value="Genomic_DNA"/>
</dbReference>
<keyword evidence="1" id="KW-0812">Transmembrane</keyword>
<feature type="signal peptide" evidence="2">
    <location>
        <begin position="1"/>
        <end position="26"/>
    </location>
</feature>
<comment type="caution">
    <text evidence="3">The sequence shown here is derived from an EMBL/GenBank/DDBJ whole genome shotgun (WGS) entry which is preliminary data.</text>
</comment>
<keyword evidence="1" id="KW-0472">Membrane</keyword>
<reference evidence="3 4" key="1">
    <citation type="submission" date="2024-04" db="EMBL/GenBank/DDBJ databases">
        <title>A novel species isolated from cricket.</title>
        <authorList>
            <person name="Wang H.-C."/>
        </authorList>
    </citation>
    <scope>NUCLEOTIDE SEQUENCE [LARGE SCALE GENOMIC DNA]</scope>
    <source>
        <strain evidence="3 4">WL0021</strain>
    </source>
</reference>
<protein>
    <recommendedName>
        <fullName evidence="5">Cyclic di-GMP-binding protein</fullName>
    </recommendedName>
</protein>
<proteinExistence type="predicted"/>
<feature type="chain" id="PRO_5047025170" description="Cyclic di-GMP-binding protein" evidence="2">
    <location>
        <begin position="27"/>
        <end position="738"/>
    </location>
</feature>
<gene>
    <name evidence="3" type="ORF">WJT86_03840</name>
</gene>
<keyword evidence="2" id="KW-0732">Signal</keyword>
<evidence type="ECO:0000313" key="4">
    <source>
        <dbReference type="Proteomes" id="UP001418637"/>
    </source>
</evidence>
<evidence type="ECO:0008006" key="5">
    <source>
        <dbReference type="Google" id="ProtNLM"/>
    </source>
</evidence>
<sequence length="738" mass="79218">MRLKPSNAAISIVWSLFLLTSVNGQAVAGEIADTFKKLLSNPIVSRQIDLKQVGIRQPIGLNVQDSTKEFYLPVPPDVPLIDASLALDSHYMRPEGGRTTFIVSLDGYAVSSRSLSGDNGDASLSIGVDGSPRPNGFVRLGLKWSSIIDDNVCHDELAIGNIVQVMPSTTLSYSFDSSKINSLYTAWMALPQSVKILISGKSLSKDSYDSAWRIGVALERAGKDVSIISIPQQGDTVDLSELNIPQELLAIPAFAALSSGDTHTLSSPQEAAAFLLMSLAGGQADIALVDDALVTAIDQAFSNLADQVRTRDPEAEKVFTDLRKSQFSAIPTTKDAANSKAIHFGALAGRYAITIGSQAGGAASGLFDRFWRQTAVTSNLIANKVVRPTNGADNLSRSVFGSTSNTLDIIERGSWNAAFDLADVGVPGKVPGSVDLDLVVSPGASEVSPVVAVYLNDYLLGAKKMNAQGNREKLTAWIPAYALLPRNMLRVEFLRQRYYNGCKERPQAYPVAVLPSSRFNIKAGPEVNGFATLIGQLAGNTTLFVPQKWMSEASTSLPGLIRIASVSGIAPQTATLSSDTGAKSVKPEGPFIAFDTAVEGLTQRVDVQNDRLVLTEKDGSVLYDVTGLNNLAVVQVASGTKQPGLIYKTVGSDFLKVDEPFMWGRGTIAVIGKKGLLAQVDTNSDDDLFTTDEEHPLSLADPYSWFKHLPWITAVVVASFLLLLLRARSVRRRKEAKE</sequence>
<dbReference type="RefSeq" id="WP_346336156.1">
    <property type="nucleotide sequence ID" value="NZ_JBBYXI010000001.1"/>
</dbReference>
<dbReference type="Proteomes" id="UP001418637">
    <property type="component" value="Unassembled WGS sequence"/>
</dbReference>